<dbReference type="Gene3D" id="1.20.1050.90">
    <property type="entry name" value="RecF/RecN/SMC, N-terminal domain"/>
    <property type="match status" value="1"/>
</dbReference>
<evidence type="ECO:0000256" key="9">
    <source>
        <dbReference type="HAMAP-Rule" id="MF_00365"/>
    </source>
</evidence>
<gene>
    <name evidence="9 12" type="primary">recF</name>
    <name evidence="12" type="ORF">OUO13_08690</name>
</gene>
<keyword evidence="13" id="KW-1185">Reference proteome</keyword>
<dbReference type="Pfam" id="PF02463">
    <property type="entry name" value="SMC_N"/>
    <property type="match status" value="1"/>
</dbReference>
<dbReference type="GO" id="GO:0005524">
    <property type="term" value="F:ATP binding"/>
    <property type="evidence" value="ECO:0007669"/>
    <property type="project" value="UniProtKB-UniRule"/>
</dbReference>
<evidence type="ECO:0000313" key="13">
    <source>
        <dbReference type="Proteomes" id="UP001150830"/>
    </source>
</evidence>
<accession>A0A9X3EEK0</accession>
<dbReference type="SUPFAM" id="SSF52540">
    <property type="entry name" value="P-loop containing nucleoside triphosphate hydrolases"/>
    <property type="match status" value="1"/>
</dbReference>
<dbReference type="InterPro" id="IPR003395">
    <property type="entry name" value="RecF/RecN/SMC_N"/>
</dbReference>
<dbReference type="EMBL" id="JAPNOA010000025">
    <property type="protein sequence ID" value="MCY0965260.1"/>
    <property type="molecule type" value="Genomic_DNA"/>
</dbReference>
<dbReference type="NCBIfam" id="TIGR00611">
    <property type="entry name" value="recf"/>
    <property type="match status" value="1"/>
</dbReference>
<evidence type="ECO:0000313" key="12">
    <source>
        <dbReference type="EMBL" id="MCY0965260.1"/>
    </source>
</evidence>
<evidence type="ECO:0000256" key="7">
    <source>
        <dbReference type="ARBA" id="ARBA00022840"/>
    </source>
</evidence>
<keyword evidence="9 10" id="KW-0227">DNA damage</keyword>
<dbReference type="PANTHER" id="PTHR32182:SF0">
    <property type="entry name" value="DNA REPLICATION AND REPAIR PROTEIN RECF"/>
    <property type="match status" value="1"/>
</dbReference>
<evidence type="ECO:0000259" key="11">
    <source>
        <dbReference type="Pfam" id="PF02463"/>
    </source>
</evidence>
<dbReference type="GO" id="GO:0009432">
    <property type="term" value="P:SOS response"/>
    <property type="evidence" value="ECO:0007669"/>
    <property type="project" value="UniProtKB-UniRule"/>
</dbReference>
<evidence type="ECO:0000256" key="3">
    <source>
        <dbReference type="ARBA" id="ARBA00020170"/>
    </source>
</evidence>
<comment type="subcellular location">
    <subcellularLocation>
        <location evidence="1 9 10">Cytoplasm</location>
    </subcellularLocation>
</comment>
<evidence type="ECO:0000256" key="4">
    <source>
        <dbReference type="ARBA" id="ARBA00022490"/>
    </source>
</evidence>
<feature type="binding site" evidence="9">
    <location>
        <begin position="30"/>
        <end position="37"/>
    </location>
    <ligand>
        <name>ATP</name>
        <dbReference type="ChEBI" id="CHEBI:30616"/>
    </ligand>
</feature>
<keyword evidence="5 9" id="KW-0235">DNA replication</keyword>
<sequence length="363" mass="41514">MPIRQLDIQGVRNLAPLDITPSPLVNFIYGDNGSGKTSVLEAIHLLAAGKSFRSTQVRQVLSHERDRCEIRLRFQRDDETPERELYHLRLKNGDHLFRLDESLLSAQSQVAALLPVQVIEPNTFRLLSGTPEDRRQFLDWGVFHVEPAFIEEWRMFRQTLKQRNSALKQDQGDWLDVWNSGFIESAARIDQFRKAYLTLLVAEFRKTLASLDDSLDVNLNYYPGWDRESDLASVLERQKDRDIQLGFTQSGPHRAELRITVNRVPAAEVLSRGQQKTVVSALKLAQGIVFKQQTGTAPIYLVDDLASELDARHRLALCQVLEDLKCQVFITSIEKNQLMDGWAPADFKVFHVEHGQLQEETLA</sequence>
<keyword evidence="8 9" id="KW-0238">DNA-binding</keyword>
<keyword evidence="7 9" id="KW-0067">ATP-binding</keyword>
<dbReference type="RefSeq" id="WP_283173473.1">
    <property type="nucleotide sequence ID" value="NZ_JAPNOA010000025.1"/>
</dbReference>
<dbReference type="GO" id="GO:0003697">
    <property type="term" value="F:single-stranded DNA binding"/>
    <property type="evidence" value="ECO:0007669"/>
    <property type="project" value="UniProtKB-UniRule"/>
</dbReference>
<comment type="caution">
    <text evidence="12">The sequence shown here is derived from an EMBL/GenBank/DDBJ whole genome shotgun (WGS) entry which is preliminary data.</text>
</comment>
<dbReference type="AlphaFoldDB" id="A0A9X3EEK0"/>
<dbReference type="PROSITE" id="PS00618">
    <property type="entry name" value="RECF_2"/>
    <property type="match status" value="1"/>
</dbReference>
<name>A0A9X3EEK0_9GAMM</name>
<proteinExistence type="inferred from homology"/>
<keyword evidence="6 9" id="KW-0547">Nucleotide-binding</keyword>
<feature type="domain" description="RecF/RecN/SMC N-terminal" evidence="11">
    <location>
        <begin position="3"/>
        <end position="354"/>
    </location>
</feature>
<dbReference type="GO" id="GO:0000731">
    <property type="term" value="P:DNA synthesis involved in DNA repair"/>
    <property type="evidence" value="ECO:0007669"/>
    <property type="project" value="TreeGrafter"/>
</dbReference>
<dbReference type="InterPro" id="IPR018078">
    <property type="entry name" value="DNA-binding_RecF_CS"/>
</dbReference>
<dbReference type="GO" id="GO:0006260">
    <property type="term" value="P:DNA replication"/>
    <property type="evidence" value="ECO:0007669"/>
    <property type="project" value="UniProtKB-UniRule"/>
</dbReference>
<keyword evidence="9 10" id="KW-0234">DNA repair</keyword>
<organism evidence="12 13">
    <name type="scientific">Parathalassolituus penaei</name>
    <dbReference type="NCBI Taxonomy" id="2997323"/>
    <lineage>
        <taxon>Bacteria</taxon>
        <taxon>Pseudomonadati</taxon>
        <taxon>Pseudomonadota</taxon>
        <taxon>Gammaproteobacteria</taxon>
        <taxon>Oceanospirillales</taxon>
        <taxon>Oceanospirillaceae</taxon>
        <taxon>Parathalassolituus</taxon>
    </lineage>
</organism>
<evidence type="ECO:0000256" key="5">
    <source>
        <dbReference type="ARBA" id="ARBA00022705"/>
    </source>
</evidence>
<dbReference type="GO" id="GO:0006302">
    <property type="term" value="P:double-strand break repair"/>
    <property type="evidence" value="ECO:0007669"/>
    <property type="project" value="TreeGrafter"/>
</dbReference>
<comment type="similarity">
    <text evidence="2 9 10">Belongs to the RecF family.</text>
</comment>
<protein>
    <recommendedName>
        <fullName evidence="3 9">DNA replication and repair protein RecF</fullName>
    </recommendedName>
</protein>
<dbReference type="Gene3D" id="3.40.50.300">
    <property type="entry name" value="P-loop containing nucleotide triphosphate hydrolases"/>
    <property type="match status" value="1"/>
</dbReference>
<evidence type="ECO:0000256" key="1">
    <source>
        <dbReference type="ARBA" id="ARBA00004496"/>
    </source>
</evidence>
<dbReference type="HAMAP" id="MF_00365">
    <property type="entry name" value="RecF"/>
    <property type="match status" value="1"/>
</dbReference>
<dbReference type="InterPro" id="IPR027417">
    <property type="entry name" value="P-loop_NTPase"/>
</dbReference>
<evidence type="ECO:0000256" key="8">
    <source>
        <dbReference type="ARBA" id="ARBA00023125"/>
    </source>
</evidence>
<evidence type="ECO:0000256" key="10">
    <source>
        <dbReference type="RuleBase" id="RU000578"/>
    </source>
</evidence>
<dbReference type="InterPro" id="IPR042174">
    <property type="entry name" value="RecF_2"/>
</dbReference>
<dbReference type="Proteomes" id="UP001150830">
    <property type="component" value="Unassembled WGS sequence"/>
</dbReference>
<evidence type="ECO:0000256" key="2">
    <source>
        <dbReference type="ARBA" id="ARBA00008016"/>
    </source>
</evidence>
<keyword evidence="9 10" id="KW-0742">SOS response</keyword>
<keyword evidence="4 9" id="KW-0963">Cytoplasm</keyword>
<dbReference type="PROSITE" id="PS00617">
    <property type="entry name" value="RECF_1"/>
    <property type="match status" value="1"/>
</dbReference>
<evidence type="ECO:0000256" key="6">
    <source>
        <dbReference type="ARBA" id="ARBA00022741"/>
    </source>
</evidence>
<comment type="function">
    <text evidence="9 10">The RecF protein is involved in DNA metabolism; it is required for DNA replication and normal SOS inducibility. RecF binds preferentially to single-stranded, linear DNA. It also seems to bind ATP.</text>
</comment>
<reference evidence="12" key="1">
    <citation type="submission" date="2022-11" db="EMBL/GenBank/DDBJ databases">
        <title>Parathalassolutuus dongxingensis gen. nov., sp. nov., a novel member of family Oceanospirillaceae isolated from a coastal shrimp pond in Guangxi, China.</title>
        <authorList>
            <person name="Chen H."/>
        </authorList>
    </citation>
    <scope>NUCLEOTIDE SEQUENCE</scope>
    <source>
        <strain evidence="12">G-43</strain>
    </source>
</reference>
<dbReference type="PANTHER" id="PTHR32182">
    <property type="entry name" value="DNA REPLICATION AND REPAIR PROTEIN RECF"/>
    <property type="match status" value="1"/>
</dbReference>
<dbReference type="InterPro" id="IPR001238">
    <property type="entry name" value="DNA-binding_RecF"/>
</dbReference>
<dbReference type="GO" id="GO:0005737">
    <property type="term" value="C:cytoplasm"/>
    <property type="evidence" value="ECO:0007669"/>
    <property type="project" value="UniProtKB-SubCell"/>
</dbReference>